<dbReference type="InterPro" id="IPR051388">
    <property type="entry name" value="Serpin_venom_toxin"/>
</dbReference>
<feature type="domain" description="Thyroglobulin type-1" evidence="9">
    <location>
        <begin position="520"/>
        <end position="588"/>
    </location>
</feature>
<dbReference type="HOGENOM" id="CLU_236252_0_0_1"/>
<feature type="disulfide bond" evidence="5">
    <location>
        <begin position="1149"/>
        <end position="1156"/>
    </location>
</feature>
<feature type="disulfide bond" evidence="5">
    <location>
        <begin position="360"/>
        <end position="367"/>
    </location>
</feature>
<evidence type="ECO:0000313" key="12">
    <source>
        <dbReference type="EnsemblMetazoa" id="SMAR013036-PA"/>
    </source>
</evidence>
<dbReference type="PROSITE" id="PS00280">
    <property type="entry name" value="BPTI_KUNITZ_1"/>
    <property type="match status" value="3"/>
</dbReference>
<dbReference type="PANTHER" id="PTHR46751">
    <property type="entry name" value="EPPIN"/>
    <property type="match status" value="1"/>
</dbReference>
<dbReference type="Proteomes" id="UP000014500">
    <property type="component" value="Unassembled WGS sequence"/>
</dbReference>
<dbReference type="CDD" id="cd00191">
    <property type="entry name" value="TY"/>
    <property type="match status" value="6"/>
</dbReference>
<dbReference type="Pfam" id="PF00086">
    <property type="entry name" value="Thyroglobulin_1"/>
    <property type="match status" value="7"/>
</dbReference>
<keyword evidence="1" id="KW-0646">Protease inhibitor</keyword>
<keyword evidence="6" id="KW-1133">Transmembrane helix</keyword>
<dbReference type="FunFam" id="4.10.410.10:FF:000021">
    <property type="entry name" value="Serine protease inhibitor, putative"/>
    <property type="match status" value="1"/>
</dbReference>
<evidence type="ECO:0000256" key="7">
    <source>
        <dbReference type="SAM" id="SignalP"/>
    </source>
</evidence>
<dbReference type="EMBL" id="JH432211">
    <property type="status" value="NOT_ANNOTATED_CDS"/>
    <property type="molecule type" value="Genomic_DNA"/>
</dbReference>
<evidence type="ECO:0000256" key="3">
    <source>
        <dbReference type="ARBA" id="ARBA00023157"/>
    </source>
</evidence>
<dbReference type="CDD" id="cd00199">
    <property type="entry name" value="WAP"/>
    <property type="match status" value="2"/>
</dbReference>
<dbReference type="PhylomeDB" id="T1JGR2"/>
<dbReference type="SUPFAM" id="SSF57362">
    <property type="entry name" value="BPTI-like"/>
    <property type="match status" value="4"/>
</dbReference>
<reference evidence="13" key="1">
    <citation type="submission" date="2011-05" db="EMBL/GenBank/DDBJ databases">
        <authorList>
            <person name="Richards S.R."/>
            <person name="Qu J."/>
            <person name="Jiang H."/>
            <person name="Jhangiani S.N."/>
            <person name="Agravi P."/>
            <person name="Goodspeed R."/>
            <person name="Gross S."/>
            <person name="Mandapat C."/>
            <person name="Jackson L."/>
            <person name="Mathew T."/>
            <person name="Pu L."/>
            <person name="Thornton R."/>
            <person name="Saada N."/>
            <person name="Wilczek-Boney K.B."/>
            <person name="Lee S."/>
            <person name="Kovar C."/>
            <person name="Wu Y."/>
            <person name="Scherer S.E."/>
            <person name="Worley K.C."/>
            <person name="Muzny D.M."/>
            <person name="Gibbs R."/>
        </authorList>
    </citation>
    <scope>NUCLEOTIDE SEQUENCE</scope>
    <source>
        <strain evidence="13">Brora</strain>
    </source>
</reference>
<feature type="domain" description="Antistasin-like" evidence="10">
    <location>
        <begin position="158"/>
        <end position="183"/>
    </location>
</feature>
<dbReference type="PROSITE" id="PS51162">
    <property type="entry name" value="THYROGLOBULIN_1_2"/>
    <property type="match status" value="7"/>
</dbReference>
<feature type="domain" description="Thyroglobulin type-1" evidence="9">
    <location>
        <begin position="88"/>
        <end position="152"/>
    </location>
</feature>
<comment type="caution">
    <text evidence="5">Lacks conserved residue(s) required for the propagation of feature annotation.</text>
</comment>
<feature type="domain" description="WAP" evidence="11">
    <location>
        <begin position="275"/>
        <end position="321"/>
    </location>
</feature>
<accession>T1JGR2</accession>
<evidence type="ECO:0000259" key="8">
    <source>
        <dbReference type="PROSITE" id="PS50279"/>
    </source>
</evidence>
<feature type="domain" description="BPTI/Kunitz inhibitor" evidence="8">
    <location>
        <begin position="1424"/>
        <end position="1474"/>
    </location>
</feature>
<dbReference type="Pfam" id="PF02822">
    <property type="entry name" value="Antistasin"/>
    <property type="match status" value="2"/>
</dbReference>
<dbReference type="InterPro" id="IPR000716">
    <property type="entry name" value="Thyroglobulin_1"/>
</dbReference>
<dbReference type="SMART" id="SM00289">
    <property type="entry name" value="WR1"/>
    <property type="match status" value="6"/>
</dbReference>
<feature type="transmembrane region" description="Helical" evidence="6">
    <location>
        <begin position="1787"/>
        <end position="1819"/>
    </location>
</feature>
<dbReference type="Gene3D" id="2.10.22.10">
    <property type="entry name" value="Antistasin, domain 1"/>
    <property type="match status" value="3"/>
</dbReference>
<dbReference type="eggNOG" id="KOG4597">
    <property type="taxonomic scope" value="Eukaryota"/>
</dbReference>
<feature type="domain" description="Thyroglobulin type-1" evidence="9">
    <location>
        <begin position="1247"/>
        <end position="1355"/>
    </location>
</feature>
<proteinExistence type="inferred from homology"/>
<dbReference type="Pfam" id="PF00014">
    <property type="entry name" value="Kunitz_BPTI"/>
    <property type="match status" value="4"/>
</dbReference>
<evidence type="ECO:0000259" key="10">
    <source>
        <dbReference type="PROSITE" id="PS51252"/>
    </source>
</evidence>
<dbReference type="CDD" id="cd00109">
    <property type="entry name" value="Kunitz-type"/>
    <property type="match status" value="4"/>
</dbReference>
<dbReference type="InterPro" id="IPR036645">
    <property type="entry name" value="Elafin-like_sf"/>
</dbReference>
<dbReference type="Pfam" id="PF00095">
    <property type="entry name" value="WAP"/>
    <property type="match status" value="5"/>
</dbReference>
<evidence type="ECO:0000256" key="2">
    <source>
        <dbReference type="ARBA" id="ARBA00022900"/>
    </source>
</evidence>
<feature type="disulfide bond" evidence="5">
    <location>
        <begin position="132"/>
        <end position="152"/>
    </location>
</feature>
<dbReference type="OMA" id="DNECQLE"/>
<dbReference type="STRING" id="126957.T1JGR2"/>
<dbReference type="PROSITE" id="PS51390">
    <property type="entry name" value="WAP"/>
    <property type="match status" value="5"/>
</dbReference>
<name>T1JGR2_STRMM</name>
<protein>
    <submittedName>
        <fullName evidence="12">Uncharacterized protein</fullName>
    </submittedName>
</protein>
<organism evidence="12 13">
    <name type="scientific">Strigamia maritima</name>
    <name type="common">European centipede</name>
    <name type="synonym">Geophilus maritimus</name>
    <dbReference type="NCBI Taxonomy" id="126957"/>
    <lineage>
        <taxon>Eukaryota</taxon>
        <taxon>Metazoa</taxon>
        <taxon>Ecdysozoa</taxon>
        <taxon>Arthropoda</taxon>
        <taxon>Myriapoda</taxon>
        <taxon>Chilopoda</taxon>
        <taxon>Pleurostigmophora</taxon>
        <taxon>Geophilomorpha</taxon>
        <taxon>Linotaeniidae</taxon>
        <taxon>Strigamia</taxon>
    </lineage>
</organism>
<sequence>MTTATATATATAMLCFLLTATLARAEIAGNLMKTHLGRCPTLIDAHPELCPPTSSMNKMKMCVSDSTCNGTDKCCFDGCTNICTQPIYSACEHQLLAGEKRARALETHVPTAKCRSDGSFESIQCDEAECWCIDDGGFELAGTRTNETNVNCSKPRPCSGLMCRMLCPYSFALDVDGCPLCQCRDPCSGVVCPGSQKCHLEEVVCDSEPCPPIPSCKQARFLDSLCPTGEPLYLNEQSQPFLCGIEANKPQCPPFFACIVRENMDYGACCPALDKIEKPGKCPVDAISSECGDKCSDDSSCMGLLKCCSSNECGSHCVPSNSTACEQQRLLAELLSRNEKSDRGYVPECSAKGHFKSKQCSRNGLVCWCVDLRGNKLPRTMGPAENVSCADDIESFSASSTDCDETICHTFCEYGTKLDFKGCPTCDCADPCDGFTCPADEQCVTSYSETCIGTFCPSIPECKSIDEKSHKPGICPQSDVCVNDSTTCVRDDDCREDEKCCPHTCGSSCAKPLRPPTHLPTMCEYLLAYALSVVDSPLSRNLAYPAPQCTREGLFEPIQCADGVCWCVDEFGVELTGTRDSNRRIVDCTTAQPRETCMGLMCRLGCDYGFVRDDNGCPICECRNPCDVIRCPETKMCQMLEVELSCSGGFCPAVPQCVDMDKSMAAECPSGEAEIDPKTNETRVCDAQTDCPGNQSCFFNVEKETGICCADRGDDDICSLPRRAGSCEALFERWFYNSDTSRCESFVFGGCGGNLNNFITRDDCENSCVVNLDNPPKSGACPVIADDEIGACAEECKNDVDCPGPQKCCLNGCGAHVCRDPAGSSGKRGQCPYWVLSTIEKCDSECKSDYDCAGESKCCSNGCGLSCVDRVNKTGCEHARAVARHFAPSCRAEDGQFETVQCANGTCWCVDDSGVEFPGTRTRGRPNCSSPRMCAVVECNLDWLCEFGMQLDDEGCPMCACHDPCSELVCAENEQCRTVALECSAGPCPPVAMCLPRLSNPCSVGEPFRDAMTGQTIRCGVQGETCPSSHKCHLSPLGEFAVCCPKPREVCSQLQDPGLCMAAIPRWSFHAPTNTCQEFTYGGCGGNLNNFQTQADCRFVCPVLSACEQLRERNKGLMALYDERDIFIPKQVFFSSCNAFSGAWESIQCLPSLGLCWCVNRDGDQMAGSLVRGGPACSSRVGRKFAPVNVSSVCEPNQSVHVCKPTLCNDKICLADPSAVCRIDPCDGCTTTFYNATGHPVNCAADLTPCRTELLKVVNSQAWANLEVPLPVALMKDVPLTNPTRTRRDLGTETTTTPATLPELPLEALLMGVTLPRCTDDGAYSPSQTTGILSWCVTTDGQPIHESIGRGDIRCSTEGEVLERDETLDVCPNGRLKPRVCKDECLNAYCEAHPDAVCLADPCNNCKVSFISKKGESLTCEEKCSQPRVVGVCRASYRRYNYNRTTERCEQFVYGGCGGNDNNFNSMEECAAECDGPVNVCEQPKRVGMCRASMRRWYFDQFSHRCEEFIFGGCDGNDNNFETREECEARCPDLVLCPTLNPLDLPTPCSRRAVCRGKSCGGRDDVVCTADTCNDCAAVFVDLDGNRVTCPDSPLPVLPPTSSTQKPNSSVSGDKMLMRCQKEEIVAQTWSQRVPSCDNEGGFVPTQCDDRVCWCVDQAGTKVPDSENFVEGSEICPMRKIEFVRVKLVFRLKSRTDLENRLIKQAMADILAQIEAMTSDEIEIGMHKDAVTIKFVLIGDNNVDVAYALEEMLRHGFMRLLIGQHTLHALPNESTFYHEVSYSRGNYFHFSAITVAAILVFTFLALVLMCALIGGVMVYRKRRMGFYPRGSLESLASSINPLYAYETKMNLDNKLKVKSIENEYAILNVKPLEKKLPIA</sequence>
<dbReference type="GO" id="GO:0004867">
    <property type="term" value="F:serine-type endopeptidase inhibitor activity"/>
    <property type="evidence" value="ECO:0007669"/>
    <property type="project" value="UniProtKB-KW"/>
</dbReference>
<keyword evidence="6" id="KW-0472">Membrane</keyword>
<dbReference type="EnsemblMetazoa" id="SMAR013036-RA">
    <property type="protein sequence ID" value="SMAR013036-PA"/>
    <property type="gene ID" value="SMAR013036"/>
</dbReference>
<dbReference type="SMART" id="SM00217">
    <property type="entry name" value="WAP"/>
    <property type="match status" value="5"/>
</dbReference>
<feature type="domain" description="Antistasin-like" evidence="10">
    <location>
        <begin position="597"/>
        <end position="622"/>
    </location>
</feature>
<dbReference type="Gene3D" id="4.10.800.10">
    <property type="entry name" value="Thyroglobulin type-1"/>
    <property type="match status" value="7"/>
</dbReference>
<reference evidence="12" key="2">
    <citation type="submission" date="2015-02" db="UniProtKB">
        <authorList>
            <consortium name="EnsemblMetazoa"/>
        </authorList>
    </citation>
    <scope>IDENTIFICATION</scope>
</reference>
<dbReference type="PANTHER" id="PTHR46751:SF1">
    <property type="entry name" value="WAP FOUR-DISULFIDE CORE DOMAIN PROTEIN 6A"/>
    <property type="match status" value="1"/>
</dbReference>
<feature type="domain" description="BPTI/Kunitz inhibitor" evidence="8">
    <location>
        <begin position="1051"/>
        <end position="1101"/>
    </location>
</feature>
<feature type="chain" id="PRO_5004580303" evidence="7">
    <location>
        <begin position="26"/>
        <end position="1879"/>
    </location>
</feature>
<dbReference type="FunFam" id="4.10.410.10:FF:000020">
    <property type="entry name" value="Collagen, type VI, alpha 3"/>
    <property type="match status" value="1"/>
</dbReference>
<feature type="domain" description="Thyroglobulin type-1" evidence="9">
    <location>
        <begin position="873"/>
        <end position="928"/>
    </location>
</feature>
<dbReference type="SUPFAM" id="SSF57256">
    <property type="entry name" value="Elafin-like"/>
    <property type="match status" value="3"/>
</dbReference>
<keyword evidence="7" id="KW-0732">Signal</keyword>
<keyword evidence="6" id="KW-0812">Transmembrane</keyword>
<dbReference type="Pfam" id="PF14625">
    <property type="entry name" value="Lustrin_cystein"/>
    <property type="match status" value="3"/>
</dbReference>
<dbReference type="InterPro" id="IPR002223">
    <property type="entry name" value="Kunitz_BPTI"/>
</dbReference>
<dbReference type="eggNOG" id="KOG4295">
    <property type="taxonomic scope" value="Eukaryota"/>
</dbReference>
<dbReference type="PROSITE" id="PS50279">
    <property type="entry name" value="BPTI_KUNITZ_2"/>
    <property type="match status" value="4"/>
</dbReference>
<dbReference type="SMART" id="SM00131">
    <property type="entry name" value="KU"/>
    <property type="match status" value="4"/>
</dbReference>
<dbReference type="PRINTS" id="PR00759">
    <property type="entry name" value="BASICPTASE"/>
</dbReference>
<feature type="domain" description="WAP" evidence="11">
    <location>
        <begin position="824"/>
        <end position="871"/>
    </location>
</feature>
<evidence type="ECO:0000256" key="6">
    <source>
        <dbReference type="SAM" id="Phobius"/>
    </source>
</evidence>
<evidence type="ECO:0000256" key="4">
    <source>
        <dbReference type="ARBA" id="ARBA00038506"/>
    </source>
</evidence>
<feature type="domain" description="BPTI/Kunitz inhibitor" evidence="8">
    <location>
        <begin position="718"/>
        <end position="768"/>
    </location>
</feature>
<feature type="domain" description="Thyroglobulin type-1" evidence="9">
    <location>
        <begin position="1617"/>
        <end position="1676"/>
    </location>
</feature>
<evidence type="ECO:0000259" key="9">
    <source>
        <dbReference type="PROSITE" id="PS51162"/>
    </source>
</evidence>
<dbReference type="PROSITE" id="PS00484">
    <property type="entry name" value="THYROGLOBULIN_1_1"/>
    <property type="match status" value="1"/>
</dbReference>
<evidence type="ECO:0000313" key="13">
    <source>
        <dbReference type="Proteomes" id="UP000014500"/>
    </source>
</evidence>
<dbReference type="eggNOG" id="KOG1217">
    <property type="taxonomic scope" value="Eukaryota"/>
</dbReference>
<dbReference type="Gene3D" id="4.10.410.10">
    <property type="entry name" value="Pancreatic trypsin inhibitor Kunitz domain"/>
    <property type="match status" value="4"/>
</dbReference>
<comment type="similarity">
    <text evidence="4">Belongs to the venom Kunitz-type family. 03 (sub-Kunitz) subfamily.</text>
</comment>
<keyword evidence="13" id="KW-1185">Reference proteome</keyword>
<evidence type="ECO:0000256" key="1">
    <source>
        <dbReference type="ARBA" id="ARBA00022690"/>
    </source>
</evidence>
<feature type="domain" description="WAP" evidence="11">
    <location>
        <begin position="32"/>
        <end position="87"/>
    </location>
</feature>
<dbReference type="GO" id="GO:0005576">
    <property type="term" value="C:extracellular region"/>
    <property type="evidence" value="ECO:0007669"/>
    <property type="project" value="InterPro"/>
</dbReference>
<feature type="signal peptide" evidence="7">
    <location>
        <begin position="1"/>
        <end position="25"/>
    </location>
</feature>
<dbReference type="PROSITE" id="PS51252">
    <property type="entry name" value="ANTISTASIN"/>
    <property type="match status" value="2"/>
</dbReference>
<feature type="domain" description="BPTI/Kunitz inhibitor" evidence="8">
    <location>
        <begin position="1481"/>
        <end position="1531"/>
    </location>
</feature>
<dbReference type="InterPro" id="IPR011061">
    <property type="entry name" value="Hirudin/antistatin"/>
</dbReference>
<dbReference type="InterPro" id="IPR008197">
    <property type="entry name" value="WAP_dom"/>
</dbReference>
<dbReference type="InterPro" id="IPR036880">
    <property type="entry name" value="Kunitz_BPTI_sf"/>
</dbReference>
<dbReference type="SMART" id="SM00211">
    <property type="entry name" value="TY"/>
    <property type="match status" value="7"/>
</dbReference>
<evidence type="ECO:0000256" key="5">
    <source>
        <dbReference type="PROSITE-ProRule" id="PRU00500"/>
    </source>
</evidence>
<feature type="domain" description="Thyroglobulin type-1" evidence="9">
    <location>
        <begin position="1104"/>
        <end position="1177"/>
    </location>
</feature>
<dbReference type="InterPro" id="IPR028150">
    <property type="entry name" value="Lustrin_cystein"/>
</dbReference>
<dbReference type="InterPro" id="IPR004094">
    <property type="entry name" value="Antistasin-like"/>
</dbReference>
<keyword evidence="3 5" id="KW-1015">Disulfide bond</keyword>
<evidence type="ECO:0000259" key="11">
    <source>
        <dbReference type="PROSITE" id="PS51390"/>
    </source>
</evidence>
<dbReference type="SUPFAM" id="SSF57262">
    <property type="entry name" value="Leech antihemostatic proteins"/>
    <property type="match status" value="3"/>
</dbReference>
<dbReference type="InterPro" id="IPR006150">
    <property type="entry name" value="Cys_repeat_1"/>
</dbReference>
<dbReference type="InterPro" id="IPR036857">
    <property type="entry name" value="Thyroglobulin_1_sf"/>
</dbReference>
<feature type="domain" description="WAP" evidence="11">
    <location>
        <begin position="468"/>
        <end position="513"/>
    </location>
</feature>
<dbReference type="Gene3D" id="4.10.75.10">
    <property type="entry name" value="Elafin-like"/>
    <property type="match status" value="5"/>
</dbReference>
<dbReference type="InterPro" id="IPR020901">
    <property type="entry name" value="Prtase_inh_Kunz-CS"/>
</dbReference>
<dbReference type="SUPFAM" id="SSF57610">
    <property type="entry name" value="Thyroglobulin type-1 domain"/>
    <property type="match status" value="7"/>
</dbReference>
<keyword evidence="2" id="KW-0722">Serine protease inhibitor</keyword>
<feature type="domain" description="Thyroglobulin type-1" evidence="9">
    <location>
        <begin position="322"/>
        <end position="389"/>
    </location>
</feature>
<feature type="domain" description="WAP" evidence="11">
    <location>
        <begin position="774"/>
        <end position="822"/>
    </location>
</feature>
<feature type="disulfide bond" evidence="5">
    <location>
        <begin position="369"/>
        <end position="389"/>
    </location>
</feature>